<gene>
    <name evidence="2" type="ORF">JAN5088_01307</name>
</gene>
<accession>A0A0M6XN12</accession>
<proteinExistence type="predicted"/>
<feature type="transmembrane region" description="Helical" evidence="1">
    <location>
        <begin position="114"/>
        <end position="137"/>
    </location>
</feature>
<feature type="transmembrane region" description="Helical" evidence="1">
    <location>
        <begin position="20"/>
        <end position="39"/>
    </location>
</feature>
<organism evidence="2 3">
    <name type="scientific">Jannaschia rubra</name>
    <dbReference type="NCBI Taxonomy" id="282197"/>
    <lineage>
        <taxon>Bacteria</taxon>
        <taxon>Pseudomonadati</taxon>
        <taxon>Pseudomonadota</taxon>
        <taxon>Alphaproteobacteria</taxon>
        <taxon>Rhodobacterales</taxon>
        <taxon>Roseobacteraceae</taxon>
        <taxon>Jannaschia</taxon>
    </lineage>
</organism>
<dbReference type="Proteomes" id="UP000048908">
    <property type="component" value="Unassembled WGS sequence"/>
</dbReference>
<dbReference type="AlphaFoldDB" id="A0A0M6XN12"/>
<feature type="transmembrane region" description="Helical" evidence="1">
    <location>
        <begin position="143"/>
        <end position="167"/>
    </location>
</feature>
<feature type="transmembrane region" description="Helical" evidence="1">
    <location>
        <begin position="234"/>
        <end position="256"/>
    </location>
</feature>
<feature type="transmembrane region" description="Helical" evidence="1">
    <location>
        <begin position="70"/>
        <end position="93"/>
    </location>
</feature>
<dbReference type="EMBL" id="CXPG01000014">
    <property type="protein sequence ID" value="CTQ32536.1"/>
    <property type="molecule type" value="Genomic_DNA"/>
</dbReference>
<evidence type="ECO:0000313" key="2">
    <source>
        <dbReference type="EMBL" id="CTQ32536.1"/>
    </source>
</evidence>
<dbReference type="STRING" id="282197.SAMN04488517_101470"/>
<keyword evidence="3" id="KW-1185">Reference proteome</keyword>
<dbReference type="OrthoDB" id="7704812at2"/>
<reference evidence="2 3" key="1">
    <citation type="submission" date="2015-07" db="EMBL/GenBank/DDBJ databases">
        <authorList>
            <person name="Noorani M."/>
        </authorList>
    </citation>
    <scope>NUCLEOTIDE SEQUENCE [LARGE SCALE GENOMIC DNA]</scope>
    <source>
        <strain evidence="2 3">CECT 5088</strain>
    </source>
</reference>
<dbReference type="RefSeq" id="WP_055681990.1">
    <property type="nucleotide sequence ID" value="NZ_CXPG01000014.1"/>
</dbReference>
<name>A0A0M6XN12_9RHOB</name>
<evidence type="ECO:0008006" key="4">
    <source>
        <dbReference type="Google" id="ProtNLM"/>
    </source>
</evidence>
<sequence length="266" mass="28194">MLSWNIFKRAVMLIVDNLGAALRVSALPYAAFIAVNLWFAGTVDMEAIATFDPEADPGALPALPEGSVTAVFLTLFVQTLAFVWIAVAWHRFVLLAEGGASWVPPLRGREMLGYLGRSILIVLILSAVGIATLLLVAPILPFVAIPLVVILSIILSYRLGLILPAGAIGRPLTLTQAWQATKGQSGTVVLLAILTYLAALLLQVPALIDAMGGADLSDPAAAVEALSAPGPVAMLYNFVISWILLMLGISVLSTLYGHFVEGRRLD</sequence>
<protein>
    <recommendedName>
        <fullName evidence="4">Glycerophosphoryl diester phosphodiesterase membrane domain-containing protein</fullName>
    </recommendedName>
</protein>
<keyword evidence="1" id="KW-0812">Transmembrane</keyword>
<evidence type="ECO:0000256" key="1">
    <source>
        <dbReference type="SAM" id="Phobius"/>
    </source>
</evidence>
<evidence type="ECO:0000313" key="3">
    <source>
        <dbReference type="Proteomes" id="UP000048908"/>
    </source>
</evidence>
<keyword evidence="1" id="KW-1133">Transmembrane helix</keyword>
<feature type="transmembrane region" description="Helical" evidence="1">
    <location>
        <begin position="188"/>
        <end position="208"/>
    </location>
</feature>
<keyword evidence="1" id="KW-0472">Membrane</keyword>